<comment type="similarity">
    <text evidence="2">In the C-terminal section; belongs to the transposase 35 family.</text>
</comment>
<dbReference type="InterPro" id="IPR032675">
    <property type="entry name" value="LRR_dom_sf"/>
</dbReference>
<evidence type="ECO:0000256" key="5">
    <source>
        <dbReference type="ARBA" id="ARBA00023172"/>
    </source>
</evidence>
<dbReference type="InterPro" id="IPR013783">
    <property type="entry name" value="Ig-like_fold"/>
</dbReference>
<keyword evidence="4" id="KW-0238">DNA-binding</keyword>
<organism evidence="9 10">
    <name type="scientific">Geodia barretti</name>
    <name type="common">Barrett's horny sponge</name>
    <dbReference type="NCBI Taxonomy" id="519541"/>
    <lineage>
        <taxon>Eukaryota</taxon>
        <taxon>Metazoa</taxon>
        <taxon>Porifera</taxon>
        <taxon>Demospongiae</taxon>
        <taxon>Heteroscleromorpha</taxon>
        <taxon>Tetractinellida</taxon>
        <taxon>Astrophorina</taxon>
        <taxon>Geodiidae</taxon>
        <taxon>Geodia</taxon>
    </lineage>
</organism>
<evidence type="ECO:0000313" key="9">
    <source>
        <dbReference type="EMBL" id="CAI8023077.1"/>
    </source>
</evidence>
<keyword evidence="3" id="KW-0815">Transposition</keyword>
<feature type="compositionally biased region" description="Basic residues" evidence="6">
    <location>
        <begin position="223"/>
        <end position="238"/>
    </location>
</feature>
<dbReference type="GO" id="GO:0006310">
    <property type="term" value="P:DNA recombination"/>
    <property type="evidence" value="ECO:0007669"/>
    <property type="project" value="UniProtKB-KW"/>
</dbReference>
<dbReference type="InterPro" id="IPR010095">
    <property type="entry name" value="Cas12f1-like_TNB"/>
</dbReference>
<dbReference type="SUPFAM" id="SSF49313">
    <property type="entry name" value="Cadherin-like"/>
    <property type="match status" value="1"/>
</dbReference>
<comment type="subcellular location">
    <subcellularLocation>
        <location evidence="1">Cell envelope</location>
    </subcellularLocation>
</comment>
<dbReference type="InterPro" id="IPR001959">
    <property type="entry name" value="Transposase"/>
</dbReference>
<dbReference type="PANTHER" id="PTHR48059">
    <property type="entry name" value="POLYGALACTURONASE INHIBITOR 1"/>
    <property type="match status" value="1"/>
</dbReference>
<evidence type="ECO:0000256" key="1">
    <source>
        <dbReference type="ARBA" id="ARBA00004196"/>
    </source>
</evidence>
<dbReference type="PANTHER" id="PTHR48059:SF30">
    <property type="entry name" value="OS06G0587000 PROTEIN"/>
    <property type="match status" value="1"/>
</dbReference>
<dbReference type="GO" id="GO:0005509">
    <property type="term" value="F:calcium ion binding"/>
    <property type="evidence" value="ECO:0007669"/>
    <property type="project" value="InterPro"/>
</dbReference>
<sequence>MIIAQVIELQPSDRQEWAFRSHAAAARIARNDLIALWREEGKRLKGFRFKTVELRPQVNRVKYAAHPWFRELSQNAVKGGMMDAVDAVDAIERYYRGQNRRPRFLGRNSRLRFRIDNGVGTVKVDNSHLLLPRIGQVRMKEELRWPGKGIRECRIREHGGRWYASVRVEIGEAEYPHHCGNGVLGIDLGLKTFATIAYPDGTIEKVEGPEPLKRSLRSLRRSQRKLARRKMGSRNRAKAKGDVGRRHRRMASIRKDFLHQLSHRLTANAEVVHVETLSIRGWQRLWGRKTSDLAPGELLRQLEYKAEWRGGTFVKVARDFPSSQLCHDCGERKGKLGLEVRRWRCSGCGALQDRDGNAALNIRDWPGATRPLPVDASGAPDLTPTATPEATVTATLLPMANIAPSLQVLEFNGQRVSTGVSLTGGRDQEIPIKLMARDEDGNLAYIALIEENGRVLAQESCQPNMVTECTLVLTMTSPEGYGQRIKFSAVAVDQDGLRSEAISFIVGTNLPAVGGAPEPEPSPTPEGPPTPESRTTSTSRTSITLRAPPPRDLDPFIANITTTFQPRITYNGGRLLSYVLLDGPEGMEIDFRYGTITWTPQEAHEDQTFEVVVLVTDGDIFTEASFQVTVVGPEFLETEIDGNILRVTDTETTLDGLEITSAPDEIPLTTQDLADLQEILGKAPPASVPDVPSWITPITDVLVVTGHFSNLVELRYPLSNFLGNIPPGLTTIDVTIYVYSEAVDAAEGMWLPVAVEYSLEGSTVEEATLVVALGRLQGFAFVGYHIPEAPGPIESGSVNTSNGPAQLDSQSRTSLSFSGPPYSTQLGNRQGDSPVTFVPVPRINQKVAAVSTGKSSYRQQETPACEMVETASLCVNPPDIGKIQCERLPYLELGVVAIGSDEQTCTYEDDTDIEIRVWNFGRDCRWGIPASTSHTGCNKGGSVHDLAAWAIKAQSGFEALGLAYEKQMTIKVLILPSGIGGLTVPLTSRKIMFLDNDNSRSAEQAEAIVLHEYMHLAQGHFENVPPQLDRSGLIYGIGQDLWLIEGVAQWFAEAVNDDLNTNVYRFHQERIMEEGVNNWEVIPGSDSPYKRDIFFKLLDSSCPDFDLQLKSSFSSNHFTDRTGIKNLVSLFEAAGCDFGDHLGEERTGTLEAAIVYYNYAMHYRRDISLIDSNEPDRVVHERPIPDSTGVWNIPAAGAHTFRLRINQGQYTPGQISEFVINTDREVIVSMISSSEDFIDMNTIGPREDPHAWFTASKGLRGSKETTYIYSGTGAPEIIVTIVNPSLTSSANIQIEHGVREETAQPLTTPETETSADVEADRAALVALYDATDGDRWTNNDGWLSDGPIGTWYGVVADSSGRVSFLPLSNNGLNGNIPDEFGNLTNLQVLYLQDNKNEDNDGLTGEIPASFSQLTNLRFLDLMATS</sequence>
<dbReference type="Pfam" id="PF01385">
    <property type="entry name" value="OrfB_IS605"/>
    <property type="match status" value="1"/>
</dbReference>
<dbReference type="Proteomes" id="UP001174909">
    <property type="component" value="Unassembled WGS sequence"/>
</dbReference>
<dbReference type="Gene3D" id="3.80.10.10">
    <property type="entry name" value="Ribonuclease Inhibitor"/>
    <property type="match status" value="1"/>
</dbReference>
<evidence type="ECO:0000256" key="4">
    <source>
        <dbReference type="ARBA" id="ARBA00023125"/>
    </source>
</evidence>
<gene>
    <name evidence="9" type="ORF">GBAR_LOCUS13510</name>
</gene>
<dbReference type="SUPFAM" id="SSF52058">
    <property type="entry name" value="L domain-like"/>
    <property type="match status" value="1"/>
</dbReference>
<dbReference type="InterPro" id="IPR015919">
    <property type="entry name" value="Cadherin-like_sf"/>
</dbReference>
<keyword evidence="5" id="KW-0233">DNA recombination</keyword>
<proteinExistence type="inferred from homology"/>
<feature type="compositionally biased region" description="Pro residues" evidence="6">
    <location>
        <begin position="518"/>
        <end position="531"/>
    </location>
</feature>
<reference evidence="9" key="1">
    <citation type="submission" date="2023-03" db="EMBL/GenBank/DDBJ databases">
        <authorList>
            <person name="Steffen K."/>
            <person name="Cardenas P."/>
        </authorList>
    </citation>
    <scope>NUCLEOTIDE SEQUENCE</scope>
</reference>
<evidence type="ECO:0000256" key="3">
    <source>
        <dbReference type="ARBA" id="ARBA00022578"/>
    </source>
</evidence>
<feature type="region of interest" description="Disordered" evidence="6">
    <location>
        <begin position="512"/>
        <end position="550"/>
    </location>
</feature>
<dbReference type="Gene3D" id="2.60.40.10">
    <property type="entry name" value="Immunoglobulins"/>
    <property type="match status" value="1"/>
</dbReference>
<evidence type="ECO:0000313" key="10">
    <source>
        <dbReference type="Proteomes" id="UP001174909"/>
    </source>
</evidence>
<protein>
    <submittedName>
        <fullName evidence="9">Transposase in snaA-snaB intergenic region</fullName>
    </submittedName>
</protein>
<evidence type="ECO:0000259" key="8">
    <source>
        <dbReference type="Pfam" id="PF07282"/>
    </source>
</evidence>
<dbReference type="GO" id="GO:0003677">
    <property type="term" value="F:DNA binding"/>
    <property type="evidence" value="ECO:0007669"/>
    <property type="project" value="UniProtKB-KW"/>
</dbReference>
<evidence type="ECO:0000259" key="7">
    <source>
        <dbReference type="Pfam" id="PF01385"/>
    </source>
</evidence>
<evidence type="ECO:0000256" key="6">
    <source>
        <dbReference type="SAM" id="MobiDB-lite"/>
    </source>
</evidence>
<feature type="compositionally biased region" description="Polar residues" evidence="6">
    <location>
        <begin position="796"/>
        <end position="831"/>
    </location>
</feature>
<dbReference type="NCBIfam" id="NF040570">
    <property type="entry name" value="guided_TnpB"/>
    <property type="match status" value="1"/>
</dbReference>
<feature type="domain" description="Probable transposase IS891/IS1136/IS1341" evidence="7">
    <location>
        <begin position="166"/>
        <end position="281"/>
    </location>
</feature>
<dbReference type="Pfam" id="PF07282">
    <property type="entry name" value="Cas12f1-like_TNB"/>
    <property type="match status" value="1"/>
</dbReference>
<feature type="domain" description="Cas12f1-like TNB" evidence="8">
    <location>
        <begin position="296"/>
        <end position="362"/>
    </location>
</feature>
<dbReference type="GO" id="GO:0016020">
    <property type="term" value="C:membrane"/>
    <property type="evidence" value="ECO:0007669"/>
    <property type="project" value="InterPro"/>
</dbReference>
<dbReference type="GO" id="GO:0032196">
    <property type="term" value="P:transposition"/>
    <property type="evidence" value="ECO:0007669"/>
    <property type="project" value="UniProtKB-KW"/>
</dbReference>
<comment type="caution">
    <text evidence="9">The sequence shown here is derived from an EMBL/GenBank/DDBJ whole genome shotgun (WGS) entry which is preliminary data.</text>
</comment>
<feature type="compositionally biased region" description="Low complexity" evidence="6">
    <location>
        <begin position="532"/>
        <end position="542"/>
    </location>
</feature>
<accession>A0AA35S5V3</accession>
<name>A0AA35S5V3_GEOBA</name>
<feature type="region of interest" description="Disordered" evidence="6">
    <location>
        <begin position="793"/>
        <end position="831"/>
    </location>
</feature>
<dbReference type="EMBL" id="CASHTH010001991">
    <property type="protein sequence ID" value="CAI8023077.1"/>
    <property type="molecule type" value="Genomic_DNA"/>
</dbReference>
<evidence type="ECO:0000256" key="2">
    <source>
        <dbReference type="ARBA" id="ARBA00008761"/>
    </source>
</evidence>
<keyword evidence="10" id="KW-1185">Reference proteome</keyword>
<feature type="region of interest" description="Disordered" evidence="6">
    <location>
        <begin position="223"/>
        <end position="245"/>
    </location>
</feature>
<dbReference type="InterPro" id="IPR051848">
    <property type="entry name" value="PGIP"/>
</dbReference>